<proteinExistence type="predicted"/>
<accession>D7UXM0</accession>
<dbReference type="EMBL" id="ACCR02000003">
    <property type="protein sequence ID" value="EFI84428.1"/>
    <property type="molecule type" value="Genomic_DNA"/>
</dbReference>
<organism evidence="2 3">
    <name type="scientific">Listeria grayi DSM 20601</name>
    <dbReference type="NCBI Taxonomy" id="525367"/>
    <lineage>
        <taxon>Bacteria</taxon>
        <taxon>Bacillati</taxon>
        <taxon>Bacillota</taxon>
        <taxon>Bacilli</taxon>
        <taxon>Bacillales</taxon>
        <taxon>Listeriaceae</taxon>
        <taxon>Listeria</taxon>
    </lineage>
</organism>
<sequence length="51" mass="6025">MKRIFKGYTMFHYDHKTDNKTTEVNLKFYPAWTIIVVIIVALIVLRVKGVI</sequence>
<comment type="caution">
    <text evidence="2">The sequence shown here is derived from an EMBL/GenBank/DDBJ whole genome shotgun (WGS) entry which is preliminary data.</text>
</comment>
<dbReference type="Proteomes" id="UP000010119">
    <property type="component" value="Unassembled WGS sequence"/>
</dbReference>
<keyword evidence="1" id="KW-1133">Transmembrane helix</keyword>
<evidence type="ECO:0000256" key="1">
    <source>
        <dbReference type="SAM" id="Phobius"/>
    </source>
</evidence>
<protein>
    <submittedName>
        <fullName evidence="2">Uncharacterized protein</fullName>
    </submittedName>
</protein>
<keyword evidence="1" id="KW-0812">Transmembrane</keyword>
<feature type="transmembrane region" description="Helical" evidence="1">
    <location>
        <begin position="28"/>
        <end position="47"/>
    </location>
</feature>
<evidence type="ECO:0000313" key="3">
    <source>
        <dbReference type="Proteomes" id="UP000010119"/>
    </source>
</evidence>
<dbReference type="AlphaFoldDB" id="D7UXM0"/>
<keyword evidence="1" id="KW-0472">Membrane</keyword>
<gene>
    <name evidence="2" type="ORF">HMPREF0556_10981</name>
</gene>
<keyword evidence="3" id="KW-1185">Reference proteome</keyword>
<evidence type="ECO:0000313" key="2">
    <source>
        <dbReference type="EMBL" id="EFI84428.1"/>
    </source>
</evidence>
<dbReference type="HOGENOM" id="CLU_3100427_0_0_9"/>
<name>D7UXM0_LISGR</name>
<reference evidence="2" key="1">
    <citation type="submission" date="2010-06" db="EMBL/GenBank/DDBJ databases">
        <authorList>
            <person name="Muzny D."/>
            <person name="Qin X."/>
            <person name="Buhay C."/>
            <person name="Dugan-Rocha S."/>
            <person name="Ding Y."/>
            <person name="Chen G."/>
            <person name="Hawes A."/>
            <person name="Holder M."/>
            <person name="Jhangiani S."/>
            <person name="Johnson A."/>
            <person name="Khan Z."/>
            <person name="Li Z."/>
            <person name="Liu W."/>
            <person name="Liu X."/>
            <person name="Perez L."/>
            <person name="Shen H."/>
            <person name="Wang Q."/>
            <person name="Watt J."/>
            <person name="Xi L."/>
            <person name="Xin Y."/>
            <person name="Zhou J."/>
            <person name="Deng J."/>
            <person name="Jiang H."/>
            <person name="Liu Y."/>
            <person name="Qu J."/>
            <person name="Song X.-Z."/>
            <person name="Zhang L."/>
            <person name="Villasana D."/>
            <person name="Johnson A."/>
            <person name="Liu J."/>
            <person name="Liyanage D."/>
            <person name="Lorensuhewa L."/>
            <person name="Robinson T."/>
            <person name="Song A."/>
            <person name="Song B.-B."/>
            <person name="Dinh H."/>
            <person name="Thornton R."/>
            <person name="Coyle M."/>
            <person name="Francisco L."/>
            <person name="Jackson L."/>
            <person name="Javaid M."/>
            <person name="Korchina V."/>
            <person name="Kovar C."/>
            <person name="Mata R."/>
            <person name="Mathew T."/>
            <person name="Ngo R."/>
            <person name="Nguyen L."/>
            <person name="Nguyen N."/>
            <person name="Okwuonu G."/>
            <person name="Ongeri F."/>
            <person name="Pham C."/>
            <person name="Simmons D."/>
            <person name="Wilczek-Boney K."/>
            <person name="Hale W."/>
            <person name="Jakkamsetti A."/>
            <person name="Pham P."/>
            <person name="Ruth R."/>
            <person name="San Lucas F."/>
            <person name="Warren J."/>
            <person name="Zhang J."/>
            <person name="Zhao Z."/>
            <person name="Zhou C."/>
            <person name="Zhu D."/>
            <person name="Lee S."/>
            <person name="Bess C."/>
            <person name="Blankenburg K."/>
            <person name="Forbes L."/>
            <person name="Fu Q."/>
            <person name="Gubbala S."/>
            <person name="Hirani K."/>
            <person name="Jayaseelan J.C."/>
            <person name="Lara F."/>
            <person name="Munidasa M."/>
            <person name="Palculict T."/>
            <person name="Patil S."/>
            <person name="Pu L.-L."/>
            <person name="Saada N."/>
            <person name="Tang L."/>
            <person name="Weissenberger G."/>
            <person name="Zhu Y."/>
            <person name="Hemphill L."/>
            <person name="Shang Y."/>
            <person name="Youmans B."/>
            <person name="Ayvaz T."/>
            <person name="Ross M."/>
            <person name="Santibanez J."/>
            <person name="Aqrawi P."/>
            <person name="Gross S."/>
            <person name="Joshi V."/>
            <person name="Fowler G."/>
            <person name="Nazareth L."/>
            <person name="Reid J."/>
            <person name="Worley K."/>
            <person name="Petrosino J."/>
            <person name="Highlander S."/>
            <person name="Gibbs R."/>
        </authorList>
    </citation>
    <scope>NUCLEOTIDE SEQUENCE [LARGE SCALE GENOMIC DNA]</scope>
    <source>
        <strain evidence="2">DSM 20601</strain>
    </source>
</reference>